<comment type="similarity">
    <text evidence="1">Belongs to the transglycosylase Slt family.</text>
</comment>
<reference evidence="4 5" key="1">
    <citation type="submission" date="2024-06" db="EMBL/GenBank/DDBJ databases">
        <title>Sorghum-associated microbial communities from plants grown in Nebraska, USA.</title>
        <authorList>
            <person name="Schachtman D."/>
        </authorList>
    </citation>
    <scope>NUCLEOTIDE SEQUENCE [LARGE SCALE GENOMIC DNA]</scope>
    <source>
        <strain evidence="4 5">2709</strain>
    </source>
</reference>
<dbReference type="CDD" id="cd16896">
    <property type="entry name" value="LT_Slt70-like"/>
    <property type="match status" value="1"/>
</dbReference>
<dbReference type="Gene3D" id="1.10.530.10">
    <property type="match status" value="1"/>
</dbReference>
<feature type="domain" description="Transglycosylase SLT" evidence="3">
    <location>
        <begin position="132"/>
        <end position="252"/>
    </location>
</feature>
<dbReference type="Proteomes" id="UP001549320">
    <property type="component" value="Unassembled WGS sequence"/>
</dbReference>
<dbReference type="PROSITE" id="PS00922">
    <property type="entry name" value="TRANSGLYCOSYLASE"/>
    <property type="match status" value="1"/>
</dbReference>
<organism evidence="4 5">
    <name type="scientific">Ottowia thiooxydans</name>
    <dbReference type="NCBI Taxonomy" id="219182"/>
    <lineage>
        <taxon>Bacteria</taxon>
        <taxon>Pseudomonadati</taxon>
        <taxon>Pseudomonadota</taxon>
        <taxon>Betaproteobacteria</taxon>
        <taxon>Burkholderiales</taxon>
        <taxon>Comamonadaceae</taxon>
        <taxon>Ottowia</taxon>
    </lineage>
</organism>
<dbReference type="PANTHER" id="PTHR37423">
    <property type="entry name" value="SOLUBLE LYTIC MUREIN TRANSGLYCOSYLASE-RELATED"/>
    <property type="match status" value="1"/>
</dbReference>
<dbReference type="EMBL" id="JBEPSH010000009">
    <property type="protein sequence ID" value="MET4579320.1"/>
    <property type="molecule type" value="Genomic_DNA"/>
</dbReference>
<accession>A0ABV2QE80</accession>
<dbReference type="Pfam" id="PF01464">
    <property type="entry name" value="SLT"/>
    <property type="match status" value="1"/>
</dbReference>
<name>A0ABV2QE80_9BURK</name>
<protein>
    <submittedName>
        <fullName evidence="4">Soluble lytic murein transglycosylase-like protein</fullName>
    </submittedName>
</protein>
<keyword evidence="5" id="KW-1185">Reference proteome</keyword>
<dbReference type="PANTHER" id="PTHR37423:SF2">
    <property type="entry name" value="MEMBRANE-BOUND LYTIC MUREIN TRANSGLYCOSYLASE C"/>
    <property type="match status" value="1"/>
</dbReference>
<evidence type="ECO:0000259" key="3">
    <source>
        <dbReference type="Pfam" id="PF01464"/>
    </source>
</evidence>
<evidence type="ECO:0000256" key="2">
    <source>
        <dbReference type="SAM" id="MobiDB-lite"/>
    </source>
</evidence>
<dbReference type="InterPro" id="IPR023346">
    <property type="entry name" value="Lysozyme-like_dom_sf"/>
</dbReference>
<dbReference type="InterPro" id="IPR000189">
    <property type="entry name" value="Transglyc_AS"/>
</dbReference>
<evidence type="ECO:0000313" key="5">
    <source>
        <dbReference type="Proteomes" id="UP001549320"/>
    </source>
</evidence>
<dbReference type="SUPFAM" id="SSF53955">
    <property type="entry name" value="Lysozyme-like"/>
    <property type="match status" value="1"/>
</dbReference>
<evidence type="ECO:0000313" key="4">
    <source>
        <dbReference type="EMBL" id="MET4579320.1"/>
    </source>
</evidence>
<dbReference type="InterPro" id="IPR008258">
    <property type="entry name" value="Transglycosylase_SLT_dom_1"/>
</dbReference>
<gene>
    <name evidence="4" type="ORF">ABIE13_004448</name>
</gene>
<comment type="caution">
    <text evidence="4">The sequence shown here is derived from an EMBL/GenBank/DDBJ whole genome shotgun (WGS) entry which is preliminary data.</text>
</comment>
<sequence>MQWKSIYEQTLAMNEALLRLKTLARVGPLLVAMWLSAWHGGARAELWAYVDDRGMTHFASEQVDDRYELFFRGRDAGSKDQVANDGALVSGNGTARPGVRPTGTDGQPAFVLPKRFADLDSSKGYKAVQKHMQAAAQRHAIDYELIKAVIAAESGFDPVAVSPKGAVGLMQLMPATAGQYGVIADRQGRKDKKGNSLPLLTVEQKLVDPQINIQAGARYLAYLIKLFKGELSLAVAAYNAGEGAVQRAGNKIPNYKETQGYVKTVMGLYEFFKPNAPLAQPRADTAGKLSGRISNSSRGRVRVELGGTPSSTNGGGPVDAIPAPRPSQAPSNSWAPVAYAPQVPANELSPLAEASFALTDARQ</sequence>
<evidence type="ECO:0000256" key="1">
    <source>
        <dbReference type="ARBA" id="ARBA00007734"/>
    </source>
</evidence>
<proteinExistence type="inferred from homology"/>
<feature type="region of interest" description="Disordered" evidence="2">
    <location>
        <begin position="282"/>
        <end position="335"/>
    </location>
</feature>